<dbReference type="Proteomes" id="UP000224915">
    <property type="component" value="Unassembled WGS sequence"/>
</dbReference>
<feature type="chain" id="PRO_5039128113" evidence="2">
    <location>
        <begin position="22"/>
        <end position="622"/>
    </location>
</feature>
<evidence type="ECO:0000256" key="1">
    <source>
        <dbReference type="SAM" id="MobiDB-lite"/>
    </source>
</evidence>
<evidence type="ECO:0000259" key="4">
    <source>
        <dbReference type="Pfam" id="PF25976"/>
    </source>
</evidence>
<sequence length="622" mass="62880">MRTRLARLAPAAAALCLAACASLPTEGPVEAGRTEAPAVGSIQYDATAPGVGDSPVEIVQGFLQAGAAGLTGEGDFEVARTYLTPEASATWSPLAEVVVTAADRAQEFSLTRTDDPTQETGEPVGEDAEADREDTSGADPGSTAGPSQEGAGAAQEETDPAAGAGAPLDAQDIAEASAVTVTLSATAVADVDEWGAYTGTAGVVSEIAYDLVRLDGEWRLATLPDGLVLSEVTFASAFRPVSLAFLSADLDTVVPDLRYVPIRNSTQYAVELLLAGPVAWLAPAVATRVPDGLTLDPAAGVVYDETTGEVSVRFTTPASAVESDQARELMVRQVARTLLSISGVRTVSIWMAGTPYEPTGDGELTTARVTGSDLVAVQEGRLVTLTRSGEVSEYAPAGTAGGDLADLAAPAPSPGGAGGVAVAVPEGIARVLPSGAVDTLLGGEDLLAPAADSSGWVWSGSGEEIVAVSPGGYVTVVAARDLVGRLTRIELAPDGTRAILALQGEQGEVVQVASVVRGEDGEPIALQGGPVIVPAVTRVLDLAWSDAVTAAALLVPAESASVLRSVVITGPTSSIATPAQAVGLTAGSGALVVSTEEGRVLEQVGSRWEEFASDVSDPAFVP</sequence>
<dbReference type="AlphaFoldDB" id="A0A2A9D119"/>
<dbReference type="RefSeq" id="WP_098469338.1">
    <property type="nucleotide sequence ID" value="NZ_PDJD01000001.1"/>
</dbReference>
<evidence type="ECO:0000259" key="3">
    <source>
        <dbReference type="Pfam" id="PF10646"/>
    </source>
</evidence>
<gene>
    <name evidence="5" type="ORF">ATL40_1931</name>
</gene>
<dbReference type="EMBL" id="PDJD01000001">
    <property type="protein sequence ID" value="PFG20333.1"/>
    <property type="molecule type" value="Genomic_DNA"/>
</dbReference>
<evidence type="ECO:0000256" key="2">
    <source>
        <dbReference type="SAM" id="SignalP"/>
    </source>
</evidence>
<dbReference type="OrthoDB" id="3226781at2"/>
<dbReference type="InterPro" id="IPR019606">
    <property type="entry name" value="GerMN"/>
</dbReference>
<dbReference type="Pfam" id="PF10646">
    <property type="entry name" value="Germane"/>
    <property type="match status" value="1"/>
</dbReference>
<proteinExistence type="predicted"/>
<feature type="domain" description="Lipoprotein LpqB N-terminal" evidence="4">
    <location>
        <begin position="49"/>
        <end position="114"/>
    </location>
</feature>
<comment type="caution">
    <text evidence="5">The sequence shown here is derived from an EMBL/GenBank/DDBJ whole genome shotgun (WGS) entry which is preliminary data.</text>
</comment>
<dbReference type="InterPro" id="IPR059026">
    <property type="entry name" value="LpqB_N"/>
</dbReference>
<feature type="domain" description="Lipoprotein LpqB N-terminal" evidence="4">
    <location>
        <begin position="174"/>
        <end position="234"/>
    </location>
</feature>
<evidence type="ECO:0000313" key="5">
    <source>
        <dbReference type="EMBL" id="PFG20333.1"/>
    </source>
</evidence>
<dbReference type="Pfam" id="PF25976">
    <property type="entry name" value="LpqB_N"/>
    <property type="match status" value="2"/>
</dbReference>
<feature type="signal peptide" evidence="2">
    <location>
        <begin position="1"/>
        <end position="21"/>
    </location>
</feature>
<reference evidence="5 6" key="1">
    <citation type="submission" date="2017-10" db="EMBL/GenBank/DDBJ databases">
        <title>Sequencing the genomes of 1000 actinobacteria strains.</title>
        <authorList>
            <person name="Klenk H.-P."/>
        </authorList>
    </citation>
    <scope>NUCLEOTIDE SEQUENCE [LARGE SCALE GENOMIC DNA]</scope>
    <source>
        <strain evidence="5 6">DSM 21801</strain>
    </source>
</reference>
<protein>
    <submittedName>
        <fullName evidence="5">Sporulation and spore germination protein</fullName>
    </submittedName>
</protein>
<evidence type="ECO:0000313" key="6">
    <source>
        <dbReference type="Proteomes" id="UP000224915"/>
    </source>
</evidence>
<keyword evidence="6" id="KW-1185">Reference proteome</keyword>
<feature type="region of interest" description="Disordered" evidence="1">
    <location>
        <begin position="107"/>
        <end position="166"/>
    </location>
</feature>
<name>A0A2A9D119_9MICO</name>
<feature type="domain" description="GerMN" evidence="3">
    <location>
        <begin position="251"/>
        <end position="357"/>
    </location>
</feature>
<organism evidence="5 6">
    <name type="scientific">Serinibacter salmoneus</name>
    <dbReference type="NCBI Taxonomy" id="556530"/>
    <lineage>
        <taxon>Bacteria</taxon>
        <taxon>Bacillati</taxon>
        <taxon>Actinomycetota</taxon>
        <taxon>Actinomycetes</taxon>
        <taxon>Micrococcales</taxon>
        <taxon>Beutenbergiaceae</taxon>
        <taxon>Serinibacter</taxon>
    </lineage>
</organism>
<keyword evidence="2" id="KW-0732">Signal</keyword>
<accession>A0A2A9D119</accession>